<dbReference type="OrthoDB" id="9813426at2"/>
<keyword evidence="4 7" id="KW-0812">Transmembrane</keyword>
<accession>A0A0K9GUG9</accession>
<feature type="transmembrane region" description="Helical" evidence="7">
    <location>
        <begin position="28"/>
        <end position="49"/>
    </location>
</feature>
<dbReference type="PATRIC" id="fig|1679170.3.peg.2946"/>
<comment type="similarity">
    <text evidence="2 7">Belongs to the DedA family.</text>
</comment>
<evidence type="ECO:0000256" key="5">
    <source>
        <dbReference type="ARBA" id="ARBA00022989"/>
    </source>
</evidence>
<dbReference type="NCBIfam" id="NF008102">
    <property type="entry name" value="PRK10847.1"/>
    <property type="match status" value="1"/>
</dbReference>
<name>A0A0K9GUG9_9BACI</name>
<evidence type="ECO:0000259" key="8">
    <source>
        <dbReference type="Pfam" id="PF09335"/>
    </source>
</evidence>
<keyword evidence="5 7" id="KW-1133">Transmembrane helix</keyword>
<dbReference type="RefSeq" id="WP_049681636.1">
    <property type="nucleotide sequence ID" value="NZ_JBIVOD010000006.1"/>
</dbReference>
<comment type="subcellular location">
    <subcellularLocation>
        <location evidence="1 7">Cell membrane</location>
        <topology evidence="1 7">Multi-pass membrane protein</topology>
    </subcellularLocation>
</comment>
<dbReference type="Proteomes" id="UP000037146">
    <property type="component" value="Unassembled WGS sequence"/>
</dbReference>
<evidence type="ECO:0000256" key="1">
    <source>
        <dbReference type="ARBA" id="ARBA00004651"/>
    </source>
</evidence>
<evidence type="ECO:0000313" key="10">
    <source>
        <dbReference type="Proteomes" id="UP000037146"/>
    </source>
</evidence>
<gene>
    <name evidence="9" type="ORF">AC625_12910</name>
</gene>
<dbReference type="Pfam" id="PF09335">
    <property type="entry name" value="VTT_dom"/>
    <property type="match status" value="1"/>
</dbReference>
<protein>
    <recommendedName>
        <fullName evidence="8">VTT domain-containing protein</fullName>
    </recommendedName>
</protein>
<evidence type="ECO:0000313" key="9">
    <source>
        <dbReference type="EMBL" id="KMY50286.1"/>
    </source>
</evidence>
<comment type="caution">
    <text evidence="9">The sequence shown here is derived from an EMBL/GenBank/DDBJ whole genome shotgun (WGS) entry which is preliminary data.</text>
</comment>
<dbReference type="EMBL" id="LFZW01000001">
    <property type="protein sequence ID" value="KMY50286.1"/>
    <property type="molecule type" value="Genomic_DNA"/>
</dbReference>
<reference evidence="10" key="1">
    <citation type="submission" date="2015-07" db="EMBL/GenBank/DDBJ databases">
        <title>Genome sequencing project for genomic taxonomy and phylogenomics of Bacillus-like bacteria.</title>
        <authorList>
            <person name="Liu B."/>
            <person name="Wang J."/>
            <person name="Zhu Y."/>
            <person name="Liu G."/>
            <person name="Chen Q."/>
            <person name="Chen Z."/>
            <person name="Lan J."/>
            <person name="Che J."/>
            <person name="Ge C."/>
            <person name="Shi H."/>
            <person name="Pan Z."/>
            <person name="Liu X."/>
        </authorList>
    </citation>
    <scope>NUCLEOTIDE SEQUENCE [LARGE SCALE GENOMIC DNA]</scope>
    <source>
        <strain evidence="10">FJAT-27997</strain>
    </source>
</reference>
<evidence type="ECO:0000256" key="3">
    <source>
        <dbReference type="ARBA" id="ARBA00022475"/>
    </source>
</evidence>
<keyword evidence="10" id="KW-1185">Reference proteome</keyword>
<dbReference type="InterPro" id="IPR032818">
    <property type="entry name" value="DedA-like"/>
</dbReference>
<dbReference type="InterPro" id="IPR032816">
    <property type="entry name" value="VTT_dom"/>
</dbReference>
<evidence type="ECO:0000256" key="7">
    <source>
        <dbReference type="RuleBase" id="RU367016"/>
    </source>
</evidence>
<evidence type="ECO:0000256" key="4">
    <source>
        <dbReference type="ARBA" id="ARBA00022692"/>
    </source>
</evidence>
<feature type="transmembrane region" description="Helical" evidence="7">
    <location>
        <begin position="69"/>
        <end position="90"/>
    </location>
</feature>
<dbReference type="PANTHER" id="PTHR30353">
    <property type="entry name" value="INNER MEMBRANE PROTEIN DEDA-RELATED"/>
    <property type="match status" value="1"/>
</dbReference>
<dbReference type="AlphaFoldDB" id="A0A0K9GUG9"/>
<keyword evidence="3 7" id="KW-1003">Cell membrane</keyword>
<evidence type="ECO:0000256" key="2">
    <source>
        <dbReference type="ARBA" id="ARBA00010792"/>
    </source>
</evidence>
<dbReference type="InterPro" id="IPR058127">
    <property type="entry name" value="DedA"/>
</dbReference>
<keyword evidence="6 7" id="KW-0472">Membrane</keyword>
<feature type="domain" description="VTT" evidence="8">
    <location>
        <begin position="49"/>
        <end position="173"/>
    </location>
</feature>
<feature type="transmembrane region" description="Helical" evidence="7">
    <location>
        <begin position="155"/>
        <end position="179"/>
    </location>
</feature>
<organism evidence="9 10">
    <name type="scientific">Peribacillus loiseleuriae</name>
    <dbReference type="NCBI Taxonomy" id="1679170"/>
    <lineage>
        <taxon>Bacteria</taxon>
        <taxon>Bacillati</taxon>
        <taxon>Bacillota</taxon>
        <taxon>Bacilli</taxon>
        <taxon>Bacillales</taxon>
        <taxon>Bacillaceae</taxon>
        <taxon>Peribacillus</taxon>
    </lineage>
</organism>
<sequence>MQAIKSLIDFILHIDTHLLALVSQYGTLTYFILFLIIFGETGLVITPFLPGDSLLFVAGSIAAQGSLNIWILLIILFIGAILGDTVNFWIGHYIGPKVFENDRFKLINKKYLLKAQDFYERKGPIVIVLARFIPIVRTFAPFVAGVSKMNFRKFVIYNIVGGGLWIFLMTLAGFFFGSIPIIKENFSLVTIAIIIISLIPVAKSVIQMKFKKTS</sequence>
<proteinExistence type="inferred from homology"/>
<dbReference type="GO" id="GO:0005886">
    <property type="term" value="C:plasma membrane"/>
    <property type="evidence" value="ECO:0007669"/>
    <property type="project" value="UniProtKB-SubCell"/>
</dbReference>
<evidence type="ECO:0000256" key="6">
    <source>
        <dbReference type="ARBA" id="ARBA00023136"/>
    </source>
</evidence>
<feature type="transmembrane region" description="Helical" evidence="7">
    <location>
        <begin position="185"/>
        <end position="206"/>
    </location>
</feature>
<dbReference type="PANTHER" id="PTHR30353:SF0">
    <property type="entry name" value="TRANSMEMBRANE PROTEIN"/>
    <property type="match status" value="1"/>
</dbReference>
<feature type="transmembrane region" description="Helical" evidence="7">
    <location>
        <begin position="123"/>
        <end position="143"/>
    </location>
</feature>
<dbReference type="STRING" id="1679170.AC625_12910"/>